<feature type="domain" description="Wall-associated receptor kinase galacturonan-binding" evidence="7">
    <location>
        <begin position="31"/>
        <end position="71"/>
    </location>
</feature>
<dbReference type="Proteomes" id="UP000029121">
    <property type="component" value="Unassembled WGS sequence"/>
</dbReference>
<dbReference type="GO" id="GO:0016020">
    <property type="term" value="C:membrane"/>
    <property type="evidence" value="ECO:0007669"/>
    <property type="project" value="UniProtKB-SubCell"/>
</dbReference>
<keyword evidence="3 6" id="KW-0732">Signal</keyword>
<dbReference type="PANTHER" id="PTHR33491">
    <property type="entry name" value="OSJNBA0016N04.9 PROTEIN"/>
    <property type="match status" value="1"/>
</dbReference>
<evidence type="ECO:0000259" key="7">
    <source>
        <dbReference type="Pfam" id="PF13947"/>
    </source>
</evidence>
<evidence type="ECO:0000256" key="2">
    <source>
        <dbReference type="ARBA" id="ARBA00022692"/>
    </source>
</evidence>
<dbReference type="EMBL" id="KB870805">
    <property type="protein sequence ID" value="EOA38899.1"/>
    <property type="molecule type" value="Genomic_DNA"/>
</dbReference>
<dbReference type="Pfam" id="PF13947">
    <property type="entry name" value="GUB_WAK_bind"/>
    <property type="match status" value="1"/>
</dbReference>
<feature type="signal peptide" evidence="6">
    <location>
        <begin position="1"/>
        <end position="23"/>
    </location>
</feature>
<evidence type="ECO:0000256" key="4">
    <source>
        <dbReference type="ARBA" id="ARBA00022989"/>
    </source>
</evidence>
<evidence type="ECO:0000256" key="5">
    <source>
        <dbReference type="ARBA" id="ARBA00023136"/>
    </source>
</evidence>
<evidence type="ECO:0000256" key="3">
    <source>
        <dbReference type="ARBA" id="ARBA00022729"/>
    </source>
</evidence>
<reference evidence="9" key="1">
    <citation type="journal article" date="2013" name="Nat. Genet.">
        <title>The Capsella rubella genome and the genomic consequences of rapid mating system evolution.</title>
        <authorList>
            <person name="Slotte T."/>
            <person name="Hazzouri K.M."/>
            <person name="Agren J.A."/>
            <person name="Koenig D."/>
            <person name="Maumus F."/>
            <person name="Guo Y.L."/>
            <person name="Steige K."/>
            <person name="Platts A.E."/>
            <person name="Escobar J.S."/>
            <person name="Newman L.K."/>
            <person name="Wang W."/>
            <person name="Mandakova T."/>
            <person name="Vello E."/>
            <person name="Smith L.M."/>
            <person name="Henz S.R."/>
            <person name="Steffen J."/>
            <person name="Takuno S."/>
            <person name="Brandvain Y."/>
            <person name="Coop G."/>
            <person name="Andolfatto P."/>
            <person name="Hu T.T."/>
            <person name="Blanchette M."/>
            <person name="Clark R.M."/>
            <person name="Quesneville H."/>
            <person name="Nordborg M."/>
            <person name="Gaut B.S."/>
            <person name="Lysak M.A."/>
            <person name="Jenkins J."/>
            <person name="Grimwood J."/>
            <person name="Chapman J."/>
            <person name="Prochnik S."/>
            <person name="Shu S."/>
            <person name="Rokhsar D."/>
            <person name="Schmutz J."/>
            <person name="Weigel D."/>
            <person name="Wright S.I."/>
        </authorList>
    </citation>
    <scope>NUCLEOTIDE SEQUENCE [LARGE SCALE GENOMIC DNA]</scope>
    <source>
        <strain evidence="9">cv. Monte Gargano</strain>
    </source>
</reference>
<evidence type="ECO:0000256" key="1">
    <source>
        <dbReference type="ARBA" id="ARBA00004167"/>
    </source>
</evidence>
<name>R0I931_9BRAS</name>
<dbReference type="AlphaFoldDB" id="R0I931"/>
<feature type="chain" id="PRO_5004342225" description="Wall-associated receptor kinase galacturonan-binding domain-containing protein" evidence="6">
    <location>
        <begin position="24"/>
        <end position="83"/>
    </location>
</feature>
<evidence type="ECO:0000313" key="9">
    <source>
        <dbReference type="Proteomes" id="UP000029121"/>
    </source>
</evidence>
<accession>R0I931</accession>
<dbReference type="InterPro" id="IPR025287">
    <property type="entry name" value="WAK_GUB"/>
</dbReference>
<sequence length="83" mass="9424">MKLQEGLILVAILYLAYMQLVKGQPQPRQDCPTRCGNVTIEYPFGTSPGCFYAEDPSFELTCNETEKQLLTGNLQSHQHFSHF</sequence>
<keyword evidence="4" id="KW-1133">Transmembrane helix</keyword>
<keyword evidence="5" id="KW-0472">Membrane</keyword>
<evidence type="ECO:0000256" key="6">
    <source>
        <dbReference type="SAM" id="SignalP"/>
    </source>
</evidence>
<organism evidence="8 9">
    <name type="scientific">Capsella rubella</name>
    <dbReference type="NCBI Taxonomy" id="81985"/>
    <lineage>
        <taxon>Eukaryota</taxon>
        <taxon>Viridiplantae</taxon>
        <taxon>Streptophyta</taxon>
        <taxon>Embryophyta</taxon>
        <taxon>Tracheophyta</taxon>
        <taxon>Spermatophyta</taxon>
        <taxon>Magnoliopsida</taxon>
        <taxon>eudicotyledons</taxon>
        <taxon>Gunneridae</taxon>
        <taxon>Pentapetalae</taxon>
        <taxon>rosids</taxon>
        <taxon>malvids</taxon>
        <taxon>Brassicales</taxon>
        <taxon>Brassicaceae</taxon>
        <taxon>Camelineae</taxon>
        <taxon>Capsella</taxon>
    </lineage>
</organism>
<protein>
    <recommendedName>
        <fullName evidence="7">Wall-associated receptor kinase galacturonan-binding domain-containing protein</fullName>
    </recommendedName>
</protein>
<dbReference type="GO" id="GO:0030247">
    <property type="term" value="F:polysaccharide binding"/>
    <property type="evidence" value="ECO:0007669"/>
    <property type="project" value="InterPro"/>
</dbReference>
<keyword evidence="9" id="KW-1185">Reference proteome</keyword>
<proteinExistence type="predicted"/>
<evidence type="ECO:0000313" key="8">
    <source>
        <dbReference type="EMBL" id="EOA38899.1"/>
    </source>
</evidence>
<keyword evidence="2" id="KW-0812">Transmembrane</keyword>
<gene>
    <name evidence="8" type="ORF">CARUB_v10011280mg</name>
</gene>
<comment type="subcellular location">
    <subcellularLocation>
        <location evidence="1">Membrane</location>
        <topology evidence="1">Single-pass membrane protein</topology>
    </subcellularLocation>
</comment>